<accession>A0A151AAS4</accession>
<organism evidence="5 6">
    <name type="scientific">Halalkalicoccus paucihalophilus</name>
    <dbReference type="NCBI Taxonomy" id="1008153"/>
    <lineage>
        <taxon>Archaea</taxon>
        <taxon>Methanobacteriati</taxon>
        <taxon>Methanobacteriota</taxon>
        <taxon>Stenosarchaea group</taxon>
        <taxon>Halobacteria</taxon>
        <taxon>Halobacteriales</taxon>
        <taxon>Halococcaceae</taxon>
        <taxon>Halalkalicoccus</taxon>
    </lineage>
</organism>
<evidence type="ECO:0000256" key="4">
    <source>
        <dbReference type="ARBA" id="ARBA00023136"/>
    </source>
</evidence>
<proteinExistence type="predicted"/>
<sequence length="60" mass="6519">MATIGDILGITTAKDRNPINDEFRGGIFADGFISALEAVFGSFPQTSFSHNIGIINFTRR</sequence>
<keyword evidence="4" id="KW-0472">Membrane</keyword>
<dbReference type="AlphaFoldDB" id="A0A151AAS4"/>
<keyword evidence="3" id="KW-1133">Transmembrane helix</keyword>
<reference evidence="5 6" key="1">
    <citation type="submission" date="2016-02" db="EMBL/GenBank/DDBJ databases">
        <title>Genome sequence of Halalkalicoccus paucihalophilus DSM 24557.</title>
        <authorList>
            <person name="Poehlein A."/>
            <person name="Daniel R."/>
        </authorList>
    </citation>
    <scope>NUCLEOTIDE SEQUENCE [LARGE SCALE GENOMIC DNA]</scope>
    <source>
        <strain evidence="5 6">DSM 24557</strain>
    </source>
</reference>
<dbReference type="RefSeq" id="WP_066384360.1">
    <property type="nucleotide sequence ID" value="NZ_LTAZ01000012.1"/>
</dbReference>
<protein>
    <submittedName>
        <fullName evidence="5">Permease family protein</fullName>
    </submittedName>
</protein>
<dbReference type="PATRIC" id="fig|1008153.3.peg.3240"/>
<dbReference type="GO" id="GO:0022857">
    <property type="term" value="F:transmembrane transporter activity"/>
    <property type="evidence" value="ECO:0007669"/>
    <property type="project" value="InterPro"/>
</dbReference>
<keyword evidence="2" id="KW-0812">Transmembrane</keyword>
<evidence type="ECO:0000256" key="3">
    <source>
        <dbReference type="ARBA" id="ARBA00022989"/>
    </source>
</evidence>
<dbReference type="Pfam" id="PF00860">
    <property type="entry name" value="Xan_ur_permease"/>
    <property type="match status" value="1"/>
</dbReference>
<keyword evidence="6" id="KW-1185">Reference proteome</keyword>
<comment type="caution">
    <text evidence="5">The sequence shown here is derived from an EMBL/GenBank/DDBJ whole genome shotgun (WGS) entry which is preliminary data.</text>
</comment>
<gene>
    <name evidence="5" type="ORF">HAPAU_31110</name>
</gene>
<evidence type="ECO:0000256" key="1">
    <source>
        <dbReference type="ARBA" id="ARBA00004141"/>
    </source>
</evidence>
<name>A0A151AAS4_9EURY</name>
<dbReference type="Proteomes" id="UP000075321">
    <property type="component" value="Unassembled WGS sequence"/>
</dbReference>
<dbReference type="InterPro" id="IPR006043">
    <property type="entry name" value="NCS2"/>
</dbReference>
<evidence type="ECO:0000256" key="2">
    <source>
        <dbReference type="ARBA" id="ARBA00022692"/>
    </source>
</evidence>
<comment type="subcellular location">
    <subcellularLocation>
        <location evidence="1">Membrane</location>
        <topology evidence="1">Multi-pass membrane protein</topology>
    </subcellularLocation>
</comment>
<evidence type="ECO:0000313" key="5">
    <source>
        <dbReference type="EMBL" id="KYH24735.1"/>
    </source>
</evidence>
<dbReference type="GO" id="GO:0016020">
    <property type="term" value="C:membrane"/>
    <property type="evidence" value="ECO:0007669"/>
    <property type="project" value="UniProtKB-SubCell"/>
</dbReference>
<dbReference type="OrthoDB" id="76842at2157"/>
<evidence type="ECO:0000313" key="6">
    <source>
        <dbReference type="Proteomes" id="UP000075321"/>
    </source>
</evidence>
<dbReference type="EMBL" id="LTAZ01000012">
    <property type="protein sequence ID" value="KYH24735.1"/>
    <property type="molecule type" value="Genomic_DNA"/>
</dbReference>